<comment type="caution">
    <text evidence="2">The sequence shown here is derived from an EMBL/GenBank/DDBJ whole genome shotgun (WGS) entry which is preliminary data.</text>
</comment>
<evidence type="ECO:0000313" key="3">
    <source>
        <dbReference type="Proteomes" id="UP001202281"/>
    </source>
</evidence>
<gene>
    <name evidence="2" type="ORF">MTR66_07240</name>
</gene>
<organism evidence="2 3">
    <name type="scientific">Novosphingobium beihaiensis</name>
    <dbReference type="NCBI Taxonomy" id="2930389"/>
    <lineage>
        <taxon>Bacteria</taxon>
        <taxon>Pseudomonadati</taxon>
        <taxon>Pseudomonadota</taxon>
        <taxon>Alphaproteobacteria</taxon>
        <taxon>Sphingomonadales</taxon>
        <taxon>Sphingomonadaceae</taxon>
        <taxon>Novosphingobium</taxon>
    </lineage>
</organism>
<evidence type="ECO:0000313" key="2">
    <source>
        <dbReference type="EMBL" id="MCJ2186607.1"/>
    </source>
</evidence>
<dbReference type="GO" id="GO:0016853">
    <property type="term" value="F:isomerase activity"/>
    <property type="evidence" value="ECO:0007669"/>
    <property type="project" value="UniProtKB-KW"/>
</dbReference>
<dbReference type="InterPro" id="IPR050312">
    <property type="entry name" value="IolE/XylAMocC-like"/>
</dbReference>
<dbReference type="SUPFAM" id="SSF51658">
    <property type="entry name" value="Xylose isomerase-like"/>
    <property type="match status" value="1"/>
</dbReference>
<feature type="domain" description="Xylose isomerase-like TIM barrel" evidence="1">
    <location>
        <begin position="22"/>
        <end position="243"/>
    </location>
</feature>
<dbReference type="InterPro" id="IPR013022">
    <property type="entry name" value="Xyl_isomerase-like_TIM-brl"/>
</dbReference>
<proteinExistence type="predicted"/>
<accession>A0ABT0BNI1</accession>
<evidence type="ECO:0000259" key="1">
    <source>
        <dbReference type="Pfam" id="PF01261"/>
    </source>
</evidence>
<dbReference type="RefSeq" id="WP_243919230.1">
    <property type="nucleotide sequence ID" value="NZ_JALHLG010000007.1"/>
</dbReference>
<sequence>MPHPLGIELLTVLGMGPVEHVTLAADLGCSAVSMGLTQLPFNPHGYAGWSLRDDAGLRQELKAVLRERGIVIALAEGVSVSAEKDASELAADMDLFAELGALRVNAVDRGVERARAYDQLAALAGMARERGMEFSFSFCPAFTIGNLEEALKVVRHIGEGDATVLIDSMHFFRSGGTVRQIAELDPALIGYVQLCDGPRKGGGEYMQEAMYSRMIPGEGELPLREFVDALPRGQMLGLEVPLMAQAESGRPAPEYIREIVTKTRDLLA</sequence>
<dbReference type="PANTHER" id="PTHR12110">
    <property type="entry name" value="HYDROXYPYRUVATE ISOMERASE"/>
    <property type="match status" value="1"/>
</dbReference>
<name>A0ABT0BNI1_9SPHN</name>
<dbReference type="InterPro" id="IPR036237">
    <property type="entry name" value="Xyl_isomerase-like_sf"/>
</dbReference>
<dbReference type="Gene3D" id="3.20.20.150">
    <property type="entry name" value="Divalent-metal-dependent TIM barrel enzymes"/>
    <property type="match status" value="1"/>
</dbReference>
<protein>
    <submittedName>
        <fullName evidence="2">Sugar phosphate isomerase/epimerase</fullName>
    </submittedName>
</protein>
<keyword evidence="3" id="KW-1185">Reference proteome</keyword>
<keyword evidence="2" id="KW-0413">Isomerase</keyword>
<reference evidence="2 3" key="1">
    <citation type="submission" date="2022-04" db="EMBL/GenBank/DDBJ databases">
        <title>Identification of a novel bacterium isolated from mangrove sediments.</title>
        <authorList>
            <person name="Pan X."/>
        </authorList>
    </citation>
    <scope>NUCLEOTIDE SEQUENCE [LARGE SCALE GENOMIC DNA]</scope>
    <source>
        <strain evidence="2 3">B2638</strain>
    </source>
</reference>
<dbReference type="Proteomes" id="UP001202281">
    <property type="component" value="Unassembled WGS sequence"/>
</dbReference>
<dbReference type="EMBL" id="JALHLG010000007">
    <property type="protein sequence ID" value="MCJ2186607.1"/>
    <property type="molecule type" value="Genomic_DNA"/>
</dbReference>
<dbReference type="Pfam" id="PF01261">
    <property type="entry name" value="AP_endonuc_2"/>
    <property type="match status" value="1"/>
</dbReference>
<dbReference type="PANTHER" id="PTHR12110:SF48">
    <property type="entry name" value="BLL3656 PROTEIN"/>
    <property type="match status" value="1"/>
</dbReference>